<feature type="region of interest" description="Disordered" evidence="4">
    <location>
        <begin position="229"/>
        <end position="311"/>
    </location>
</feature>
<keyword evidence="7" id="KW-1185">Reference proteome</keyword>
<evidence type="ECO:0000313" key="6">
    <source>
        <dbReference type="EMBL" id="EIW78136.1"/>
    </source>
</evidence>
<keyword evidence="1 3" id="KW-0238">DNA-binding</keyword>
<dbReference type="Gene3D" id="1.10.30.10">
    <property type="entry name" value="High mobility group box domain"/>
    <property type="match status" value="1"/>
</dbReference>
<dbReference type="InterPro" id="IPR051356">
    <property type="entry name" value="SOX/SOX-like_TF"/>
</dbReference>
<protein>
    <recommendedName>
        <fullName evidence="5">HMG box domain-containing protein</fullName>
    </recommendedName>
</protein>
<feature type="region of interest" description="Disordered" evidence="4">
    <location>
        <begin position="40"/>
        <end position="90"/>
    </location>
</feature>
<dbReference type="GeneID" id="19198668"/>
<dbReference type="InterPro" id="IPR036910">
    <property type="entry name" value="HMG_box_dom_sf"/>
</dbReference>
<dbReference type="InterPro" id="IPR009071">
    <property type="entry name" value="HMG_box_dom"/>
</dbReference>
<accession>A0A5M3MGL8</accession>
<dbReference type="PANTHER" id="PTHR45789:SF2">
    <property type="entry name" value="FI18025P1"/>
    <property type="match status" value="1"/>
</dbReference>
<dbReference type="PROSITE" id="PS50118">
    <property type="entry name" value="HMG_BOX_2"/>
    <property type="match status" value="1"/>
</dbReference>
<feature type="DNA-binding region" description="HMG box" evidence="3">
    <location>
        <begin position="87"/>
        <end position="156"/>
    </location>
</feature>
<dbReference type="EMBL" id="JH711582">
    <property type="protein sequence ID" value="EIW78136.1"/>
    <property type="molecule type" value="Genomic_DNA"/>
</dbReference>
<sequence length="489" mass="53700">MPADRTRGIKRTVSEGAQPLTWATPVEATKAAQSIAFAPNLTPVTFNDPPPTVDASGEPSLFPTQSSTESSTGRRPGHGKKKPEDHIPRPPNAFILFRSSFIKSQHVSTEVETNHSTLSKIIGLTWQNMPHDERQVWHAKAKKAQEDHRRKFPQYAFRPTHAKNKGGTAEKRKVREVEPKDLKRCAKIAELLVEGKKGKELDEAILEFDKHHIREVVTRFEAPITARAYRRSSSAPVDDAQSKLPFLSSAPSHHRKRSSSTQPQLLQQLSPVPSSLPEHPVPVPSPASLDFYGESPSPSASSHSEYSMSMHSHQHDLDPYMFSMPFEHAVSPAPSDYQNIHYPQHQQNDARVCTPSLSVDTSFCSAGAGDWTRSSSPYSSLPATPQAYSAPANFAHGHHEDPFGFNSFSLDAYSHQAQESQTTYGSHCGGAYAASMHGYADSSVGPLDPSLFAQGNQGQQEFDFDPARAGLAPTDEDLSAFMVSLGRSF</sequence>
<feature type="compositionally biased region" description="Low complexity" evidence="4">
    <location>
        <begin position="259"/>
        <end position="277"/>
    </location>
</feature>
<evidence type="ECO:0000256" key="3">
    <source>
        <dbReference type="PROSITE-ProRule" id="PRU00267"/>
    </source>
</evidence>
<dbReference type="OMA" id="LTWQNMP"/>
<dbReference type="SUPFAM" id="SSF47095">
    <property type="entry name" value="HMG-box"/>
    <property type="match status" value="1"/>
</dbReference>
<dbReference type="GO" id="GO:0000981">
    <property type="term" value="F:DNA-binding transcription factor activity, RNA polymerase II-specific"/>
    <property type="evidence" value="ECO:0007669"/>
    <property type="project" value="TreeGrafter"/>
</dbReference>
<organism evidence="6 7">
    <name type="scientific">Coniophora puteana (strain RWD-64-598)</name>
    <name type="common">Brown rot fungus</name>
    <dbReference type="NCBI Taxonomy" id="741705"/>
    <lineage>
        <taxon>Eukaryota</taxon>
        <taxon>Fungi</taxon>
        <taxon>Dikarya</taxon>
        <taxon>Basidiomycota</taxon>
        <taxon>Agaricomycotina</taxon>
        <taxon>Agaricomycetes</taxon>
        <taxon>Agaricomycetidae</taxon>
        <taxon>Boletales</taxon>
        <taxon>Coniophorineae</taxon>
        <taxon>Coniophoraceae</taxon>
        <taxon>Coniophora</taxon>
    </lineage>
</organism>
<reference evidence="7" key="1">
    <citation type="journal article" date="2012" name="Science">
        <title>The Paleozoic origin of enzymatic lignin decomposition reconstructed from 31 fungal genomes.</title>
        <authorList>
            <person name="Floudas D."/>
            <person name="Binder M."/>
            <person name="Riley R."/>
            <person name="Barry K."/>
            <person name="Blanchette R.A."/>
            <person name="Henrissat B."/>
            <person name="Martinez A.T."/>
            <person name="Otillar R."/>
            <person name="Spatafora J.W."/>
            <person name="Yadav J.S."/>
            <person name="Aerts A."/>
            <person name="Benoit I."/>
            <person name="Boyd A."/>
            <person name="Carlson A."/>
            <person name="Copeland A."/>
            <person name="Coutinho P.M."/>
            <person name="de Vries R.P."/>
            <person name="Ferreira P."/>
            <person name="Findley K."/>
            <person name="Foster B."/>
            <person name="Gaskell J."/>
            <person name="Glotzer D."/>
            <person name="Gorecki P."/>
            <person name="Heitman J."/>
            <person name="Hesse C."/>
            <person name="Hori C."/>
            <person name="Igarashi K."/>
            <person name="Jurgens J.A."/>
            <person name="Kallen N."/>
            <person name="Kersten P."/>
            <person name="Kohler A."/>
            <person name="Kuees U."/>
            <person name="Kumar T.K.A."/>
            <person name="Kuo A."/>
            <person name="LaButti K."/>
            <person name="Larrondo L.F."/>
            <person name="Lindquist E."/>
            <person name="Ling A."/>
            <person name="Lombard V."/>
            <person name="Lucas S."/>
            <person name="Lundell T."/>
            <person name="Martin R."/>
            <person name="McLaughlin D.J."/>
            <person name="Morgenstern I."/>
            <person name="Morin E."/>
            <person name="Murat C."/>
            <person name="Nagy L.G."/>
            <person name="Nolan M."/>
            <person name="Ohm R.A."/>
            <person name="Patyshakuliyeva A."/>
            <person name="Rokas A."/>
            <person name="Ruiz-Duenas F.J."/>
            <person name="Sabat G."/>
            <person name="Salamov A."/>
            <person name="Samejima M."/>
            <person name="Schmutz J."/>
            <person name="Slot J.C."/>
            <person name="St John F."/>
            <person name="Stenlid J."/>
            <person name="Sun H."/>
            <person name="Sun S."/>
            <person name="Syed K."/>
            <person name="Tsang A."/>
            <person name="Wiebenga A."/>
            <person name="Young D."/>
            <person name="Pisabarro A."/>
            <person name="Eastwood D.C."/>
            <person name="Martin F."/>
            <person name="Cullen D."/>
            <person name="Grigoriev I.V."/>
            <person name="Hibbett D.S."/>
        </authorList>
    </citation>
    <scope>NUCLEOTIDE SEQUENCE [LARGE SCALE GENOMIC DNA]</scope>
    <source>
        <strain evidence="7">RWD-64-598 SS2</strain>
    </source>
</reference>
<dbReference type="SMART" id="SM00398">
    <property type="entry name" value="HMG"/>
    <property type="match status" value="1"/>
</dbReference>
<dbReference type="CDD" id="cd01389">
    <property type="entry name" value="HMG-box_ROX1-like"/>
    <property type="match status" value="1"/>
</dbReference>
<name>A0A5M3MGL8_CONPW</name>
<gene>
    <name evidence="6" type="ORF">CONPUDRAFT_107865</name>
</gene>
<feature type="domain" description="HMG box" evidence="5">
    <location>
        <begin position="87"/>
        <end position="156"/>
    </location>
</feature>
<feature type="compositionally biased region" description="Low complexity" evidence="4">
    <location>
        <begin position="294"/>
        <end position="311"/>
    </location>
</feature>
<dbReference type="Proteomes" id="UP000053558">
    <property type="component" value="Unassembled WGS sequence"/>
</dbReference>
<comment type="caution">
    <text evidence="6">The sequence shown here is derived from an EMBL/GenBank/DDBJ whole genome shotgun (WGS) entry which is preliminary data.</text>
</comment>
<dbReference type="PANTHER" id="PTHR45789">
    <property type="entry name" value="FI18025P1"/>
    <property type="match status" value="1"/>
</dbReference>
<dbReference type="RefSeq" id="XP_007771220.1">
    <property type="nucleotide sequence ID" value="XM_007773030.1"/>
</dbReference>
<feature type="compositionally biased region" description="Polar residues" evidence="4">
    <location>
        <begin position="62"/>
        <end position="73"/>
    </location>
</feature>
<evidence type="ECO:0000256" key="2">
    <source>
        <dbReference type="ARBA" id="ARBA00023242"/>
    </source>
</evidence>
<evidence type="ECO:0000313" key="7">
    <source>
        <dbReference type="Proteomes" id="UP000053558"/>
    </source>
</evidence>
<dbReference type="OrthoDB" id="6247875at2759"/>
<dbReference type="AlphaFoldDB" id="A0A5M3MGL8"/>
<dbReference type="KEGG" id="cput:CONPUDRAFT_107865"/>
<proteinExistence type="predicted"/>
<dbReference type="GO" id="GO:0005634">
    <property type="term" value="C:nucleus"/>
    <property type="evidence" value="ECO:0007669"/>
    <property type="project" value="UniProtKB-UniRule"/>
</dbReference>
<evidence type="ECO:0000259" key="5">
    <source>
        <dbReference type="PROSITE" id="PS50118"/>
    </source>
</evidence>
<evidence type="ECO:0000256" key="1">
    <source>
        <dbReference type="ARBA" id="ARBA00023125"/>
    </source>
</evidence>
<dbReference type="GO" id="GO:0000978">
    <property type="term" value="F:RNA polymerase II cis-regulatory region sequence-specific DNA binding"/>
    <property type="evidence" value="ECO:0007669"/>
    <property type="project" value="TreeGrafter"/>
</dbReference>
<dbReference type="Pfam" id="PF00505">
    <property type="entry name" value="HMG_box"/>
    <property type="match status" value="1"/>
</dbReference>
<keyword evidence="2 3" id="KW-0539">Nucleus</keyword>
<evidence type="ECO:0000256" key="4">
    <source>
        <dbReference type="SAM" id="MobiDB-lite"/>
    </source>
</evidence>